<dbReference type="InterPro" id="IPR041700">
    <property type="entry name" value="OMP_b-brl_3"/>
</dbReference>
<feature type="region of interest" description="Disordered" evidence="8">
    <location>
        <begin position="777"/>
        <end position="797"/>
    </location>
</feature>
<dbReference type="GO" id="GO:0009279">
    <property type="term" value="C:cell outer membrane"/>
    <property type="evidence" value="ECO:0007669"/>
    <property type="project" value="UniProtKB-SubCell"/>
</dbReference>
<organism evidence="12 13">
    <name type="scientific">Myroides pelagicus</name>
    <dbReference type="NCBI Taxonomy" id="270914"/>
    <lineage>
        <taxon>Bacteria</taxon>
        <taxon>Pseudomonadati</taxon>
        <taxon>Bacteroidota</taxon>
        <taxon>Flavobacteriia</taxon>
        <taxon>Flavobacteriales</taxon>
        <taxon>Flavobacteriaceae</taxon>
        <taxon>Myroides</taxon>
    </lineage>
</organism>
<feature type="domain" description="Outer membrane protein beta-barrel" evidence="11">
    <location>
        <begin position="361"/>
        <end position="768"/>
    </location>
</feature>
<evidence type="ECO:0000256" key="9">
    <source>
        <dbReference type="SAM" id="SignalP"/>
    </source>
</evidence>
<keyword evidence="3" id="KW-1134">Transmembrane beta strand</keyword>
<evidence type="ECO:0000256" key="3">
    <source>
        <dbReference type="ARBA" id="ARBA00022452"/>
    </source>
</evidence>
<comment type="caution">
    <text evidence="12">The sequence shown here is derived from an EMBL/GenBank/DDBJ whole genome shotgun (WGS) entry which is preliminary data.</text>
</comment>
<dbReference type="SUPFAM" id="SSF49464">
    <property type="entry name" value="Carboxypeptidase regulatory domain-like"/>
    <property type="match status" value="1"/>
</dbReference>
<name>A0A7K1GL61_9FLAO</name>
<dbReference type="InterPro" id="IPR008969">
    <property type="entry name" value="CarboxyPept-like_regulatory"/>
</dbReference>
<evidence type="ECO:0000313" key="12">
    <source>
        <dbReference type="EMBL" id="MTH29625.1"/>
    </source>
</evidence>
<dbReference type="Pfam" id="PF07715">
    <property type="entry name" value="Plug"/>
    <property type="match status" value="1"/>
</dbReference>
<accession>A0A7K1GL61</accession>
<sequence>MKSKLTAIFFIVFICTSFAQKGKITGTVIDKDLQTAVAYATIAIKDGDQIVTGAMSDESGNFEVTVKNNKYVLEVQFIGYQTLQKNIELKESPLALGKLYLQPEATTLEGVNIVAERSTIEQKIDRKVINVGKDLTTIGATAGEIMNNVPSVNVDQDGKISLRGNDNVRILVDGRPTNISSDQLLKQIPATSIKKIELITNPSAKYNPEGMSGIINIVLHKNSMDGFNGSINTGFTIHDKIDNNNSVNLNYRKGKVNFFGNGNTNYKNAANRGDMYRFDQNSKQLIDGGYKTNSYLYKIGLDYYINDKNTLSAYTNQNTSLFDSNVATSNLYPENTFDNIYQSTFYDNKNRNSSYNLAYKHLFNDAGHNLDVEVNLNDSKSTNAGNYDTTIGNKKDLFEDYTEDKSTLTTVNIDYVNPINEKSKLEAGAEARISRTNNIANTANPSIPIAQRDINYDYDTNIFSAYVTFGQKFSKFSYQVGTRLESYKVESKLNGKKDFTDDYLTLYPSVYLGYDISESDMVQLSYSRRVDRPGIWQTRPIREFSTPTITSIGNPNLKPQFTNSVELNYTKIFAKGSSITGGVYYRRINDEINRVIIDDPNNDNPNAMIMTFDNFDSNNAYGFELSANLKITPWWDMQPAIDFSSIQQKGIVSKLNETTNVFDLVPREITASAFNARLSSNFKATQKLRFNLFGFYRGPVDGLTFNSKDMYKIDAGARYSLLNNKLTASLRVNDIFNTMKASFDGEYPYPQSGEFTWTSRTVYIGFNYTFGGGKNRAMQRKHREGNNQQNSGGGGLF</sequence>
<keyword evidence="5 9" id="KW-0732">Signal</keyword>
<dbReference type="InterPro" id="IPR037066">
    <property type="entry name" value="Plug_dom_sf"/>
</dbReference>
<dbReference type="PANTHER" id="PTHR30069:SF29">
    <property type="entry name" value="HEMOGLOBIN AND HEMOGLOBIN-HAPTOGLOBIN-BINDING PROTEIN 1-RELATED"/>
    <property type="match status" value="1"/>
</dbReference>
<keyword evidence="4" id="KW-0812">Transmembrane</keyword>
<keyword evidence="2" id="KW-0813">Transport</keyword>
<dbReference type="AlphaFoldDB" id="A0A7K1GL61"/>
<keyword evidence="7" id="KW-0998">Cell outer membrane</keyword>
<feature type="signal peptide" evidence="9">
    <location>
        <begin position="1"/>
        <end position="19"/>
    </location>
</feature>
<evidence type="ECO:0000256" key="8">
    <source>
        <dbReference type="SAM" id="MobiDB-lite"/>
    </source>
</evidence>
<evidence type="ECO:0000256" key="7">
    <source>
        <dbReference type="ARBA" id="ARBA00023237"/>
    </source>
</evidence>
<keyword evidence="12" id="KW-0675">Receptor</keyword>
<dbReference type="Proteomes" id="UP000488936">
    <property type="component" value="Unassembled WGS sequence"/>
</dbReference>
<evidence type="ECO:0000256" key="6">
    <source>
        <dbReference type="ARBA" id="ARBA00023136"/>
    </source>
</evidence>
<proteinExistence type="predicted"/>
<evidence type="ECO:0000256" key="4">
    <source>
        <dbReference type="ARBA" id="ARBA00022692"/>
    </source>
</evidence>
<dbReference type="Gene3D" id="2.40.170.20">
    <property type="entry name" value="TonB-dependent receptor, beta-barrel domain"/>
    <property type="match status" value="1"/>
</dbReference>
<dbReference type="Gene3D" id="2.60.40.1120">
    <property type="entry name" value="Carboxypeptidase-like, regulatory domain"/>
    <property type="match status" value="1"/>
</dbReference>
<dbReference type="InterPro" id="IPR012910">
    <property type="entry name" value="Plug_dom"/>
</dbReference>
<protein>
    <submittedName>
        <fullName evidence="12">TonB-dependent receptor</fullName>
    </submittedName>
</protein>
<dbReference type="Pfam" id="PF14905">
    <property type="entry name" value="OMP_b-brl_3"/>
    <property type="match status" value="1"/>
</dbReference>
<keyword evidence="6" id="KW-0472">Membrane</keyword>
<keyword evidence="13" id="KW-1185">Reference proteome</keyword>
<dbReference type="Pfam" id="PF13715">
    <property type="entry name" value="CarbopepD_reg_2"/>
    <property type="match status" value="1"/>
</dbReference>
<dbReference type="GO" id="GO:0044718">
    <property type="term" value="P:siderophore transmembrane transport"/>
    <property type="evidence" value="ECO:0007669"/>
    <property type="project" value="TreeGrafter"/>
</dbReference>
<dbReference type="InterPro" id="IPR036942">
    <property type="entry name" value="Beta-barrel_TonB_sf"/>
</dbReference>
<gene>
    <name evidence="12" type="ORF">GJV77_06800</name>
</gene>
<evidence type="ECO:0000256" key="2">
    <source>
        <dbReference type="ARBA" id="ARBA00022448"/>
    </source>
</evidence>
<dbReference type="RefSeq" id="WP_155035621.1">
    <property type="nucleotide sequence ID" value="NZ_JAYMMG010000043.1"/>
</dbReference>
<dbReference type="Gene3D" id="2.170.130.10">
    <property type="entry name" value="TonB-dependent receptor, plug domain"/>
    <property type="match status" value="1"/>
</dbReference>
<dbReference type="InterPro" id="IPR039426">
    <property type="entry name" value="TonB-dep_rcpt-like"/>
</dbReference>
<evidence type="ECO:0000256" key="5">
    <source>
        <dbReference type="ARBA" id="ARBA00022729"/>
    </source>
</evidence>
<reference evidence="12 13" key="1">
    <citation type="journal article" date="2006" name="Int. J. Syst. Evol. Microbiol.">
        <title>Myroides pelagicus sp. nov., isolated from seawater in Thailand.</title>
        <authorList>
            <person name="Yoon J."/>
            <person name="Maneerat S."/>
            <person name="Kawai F."/>
            <person name="Yokota A."/>
        </authorList>
    </citation>
    <scope>NUCLEOTIDE SEQUENCE [LARGE SCALE GENOMIC DNA]</scope>
    <source>
        <strain evidence="12 13">SM1T</strain>
    </source>
</reference>
<feature type="chain" id="PRO_5029911561" evidence="9">
    <location>
        <begin position="20"/>
        <end position="797"/>
    </location>
</feature>
<dbReference type="EMBL" id="WMJY01000011">
    <property type="protein sequence ID" value="MTH29625.1"/>
    <property type="molecule type" value="Genomic_DNA"/>
</dbReference>
<evidence type="ECO:0000259" key="11">
    <source>
        <dbReference type="Pfam" id="PF14905"/>
    </source>
</evidence>
<comment type="subcellular location">
    <subcellularLocation>
        <location evidence="1">Cell outer membrane</location>
        <topology evidence="1">Multi-pass membrane protein</topology>
    </subcellularLocation>
</comment>
<dbReference type="OrthoDB" id="8764943at2"/>
<dbReference type="GO" id="GO:0015344">
    <property type="term" value="F:siderophore uptake transmembrane transporter activity"/>
    <property type="evidence" value="ECO:0007669"/>
    <property type="project" value="TreeGrafter"/>
</dbReference>
<evidence type="ECO:0000313" key="13">
    <source>
        <dbReference type="Proteomes" id="UP000488936"/>
    </source>
</evidence>
<feature type="domain" description="TonB-dependent receptor plug" evidence="10">
    <location>
        <begin position="140"/>
        <end position="213"/>
    </location>
</feature>
<evidence type="ECO:0000259" key="10">
    <source>
        <dbReference type="Pfam" id="PF07715"/>
    </source>
</evidence>
<dbReference type="SUPFAM" id="SSF56935">
    <property type="entry name" value="Porins"/>
    <property type="match status" value="1"/>
</dbReference>
<evidence type="ECO:0000256" key="1">
    <source>
        <dbReference type="ARBA" id="ARBA00004571"/>
    </source>
</evidence>
<dbReference type="PANTHER" id="PTHR30069">
    <property type="entry name" value="TONB-DEPENDENT OUTER MEMBRANE RECEPTOR"/>
    <property type="match status" value="1"/>
</dbReference>